<proteinExistence type="predicted"/>
<dbReference type="AlphaFoldDB" id="A0A0K9YZ22"/>
<protein>
    <submittedName>
        <fullName evidence="1">Uncharacterized protein</fullName>
    </submittedName>
</protein>
<dbReference type="STRING" id="54915.ADS79_06015"/>
<gene>
    <name evidence="1" type="ORF">ADS79_06015</name>
</gene>
<evidence type="ECO:0000313" key="2">
    <source>
        <dbReference type="Proteomes" id="UP000036834"/>
    </source>
</evidence>
<sequence>MEHRPGGRKKSETRFKRPPLRGILKGRLLDAVSLFFYVKEFISVTLMNSAAHGNFPQNAVAPPWGSLDRGFLMQPDRDDHLASVPRIWSLFSFFLAPTIARRQQAIALSSPSPSRQVSLF</sequence>
<evidence type="ECO:0000313" key="1">
    <source>
        <dbReference type="EMBL" id="KNB73500.1"/>
    </source>
</evidence>
<dbReference type="Proteomes" id="UP000036834">
    <property type="component" value="Unassembled WGS sequence"/>
</dbReference>
<name>A0A0K9YZ22_9BACL</name>
<accession>A0A0K9YZ22</accession>
<comment type="caution">
    <text evidence="1">The sequence shown here is derived from an EMBL/GenBank/DDBJ whole genome shotgun (WGS) entry which is preliminary data.</text>
</comment>
<dbReference type="EMBL" id="LGIQ01000005">
    <property type="protein sequence ID" value="KNB73500.1"/>
    <property type="molecule type" value="Genomic_DNA"/>
</dbReference>
<organism evidence="1 2">
    <name type="scientific">Brevibacillus reuszeri</name>
    <dbReference type="NCBI Taxonomy" id="54915"/>
    <lineage>
        <taxon>Bacteria</taxon>
        <taxon>Bacillati</taxon>
        <taxon>Bacillota</taxon>
        <taxon>Bacilli</taxon>
        <taxon>Bacillales</taxon>
        <taxon>Paenibacillaceae</taxon>
        <taxon>Brevibacillus</taxon>
    </lineage>
</organism>
<reference evidence="2" key="1">
    <citation type="submission" date="2015-07" db="EMBL/GenBank/DDBJ databases">
        <title>Genome sequencing project for genomic taxonomy and phylogenomics of Bacillus-like bacteria.</title>
        <authorList>
            <person name="Liu B."/>
            <person name="Wang J."/>
            <person name="Zhu Y."/>
            <person name="Liu G."/>
            <person name="Chen Q."/>
            <person name="Chen Z."/>
            <person name="Lan J."/>
            <person name="Che J."/>
            <person name="Ge C."/>
            <person name="Shi H."/>
            <person name="Pan Z."/>
            <person name="Liu X."/>
        </authorList>
    </citation>
    <scope>NUCLEOTIDE SEQUENCE [LARGE SCALE GENOMIC DNA]</scope>
    <source>
        <strain evidence="2">DSM 9887</strain>
    </source>
</reference>
<dbReference type="PATRIC" id="fig|54915.3.peg.6622"/>